<dbReference type="SUPFAM" id="SSF51905">
    <property type="entry name" value="FAD/NAD(P)-binding domain"/>
    <property type="match status" value="1"/>
</dbReference>
<dbReference type="Pfam" id="PF13450">
    <property type="entry name" value="NAD_binding_8"/>
    <property type="match status" value="1"/>
</dbReference>
<evidence type="ECO:0000313" key="2">
    <source>
        <dbReference type="EMBL" id="KAG4416777.1"/>
    </source>
</evidence>
<keyword evidence="3" id="KW-1185">Reference proteome</keyword>
<evidence type="ECO:0000256" key="1">
    <source>
        <dbReference type="SAM" id="SignalP"/>
    </source>
</evidence>
<proteinExistence type="predicted"/>
<feature type="signal peptide" evidence="1">
    <location>
        <begin position="1"/>
        <end position="28"/>
    </location>
</feature>
<gene>
    <name evidence="2" type="ORF">IFR04_010106</name>
</gene>
<sequence length="245" mass="26778">MGCFKISAFQVTLAVLAGFLVTLQVSASKPVSLDGVEYRVDSTISHDVCIVGGGSSGTYAAIRLSDMGKCVLVIEQQDRLCGHTETYTEPMSRLKYDIGVEVGIGDTLAQPTLYLIKNFGSDILRIIQIGFLTTEHHDNSLLYEHATEALNENILLNSKVIKLKRSSQGRVRVVVSTRADLTLVTCQELIMAVPPKLESLDGWDLDSNERHSFAQIVNTGYYTGLLRNTGLPSDISIVNVSPKTE</sequence>
<dbReference type="AlphaFoldDB" id="A0A8H7TCS1"/>
<accession>A0A8H7TCS1</accession>
<comment type="caution">
    <text evidence="2">The sequence shown here is derived from an EMBL/GenBank/DDBJ whole genome shotgun (WGS) entry which is preliminary data.</text>
</comment>
<dbReference type="EMBL" id="JAFJYH010000175">
    <property type="protein sequence ID" value="KAG4416777.1"/>
    <property type="molecule type" value="Genomic_DNA"/>
</dbReference>
<dbReference type="InterPro" id="IPR036188">
    <property type="entry name" value="FAD/NAD-bd_sf"/>
</dbReference>
<reference evidence="2" key="1">
    <citation type="submission" date="2021-02" db="EMBL/GenBank/DDBJ databases">
        <title>Genome sequence Cadophora malorum strain M34.</title>
        <authorList>
            <person name="Stefanovic E."/>
            <person name="Vu D."/>
            <person name="Scully C."/>
            <person name="Dijksterhuis J."/>
            <person name="Roader J."/>
            <person name="Houbraken J."/>
        </authorList>
    </citation>
    <scope>NUCLEOTIDE SEQUENCE</scope>
    <source>
        <strain evidence="2">M34</strain>
    </source>
</reference>
<dbReference type="OrthoDB" id="68575at2759"/>
<feature type="chain" id="PRO_5034229635" evidence="1">
    <location>
        <begin position="29"/>
        <end position="245"/>
    </location>
</feature>
<dbReference type="Proteomes" id="UP000664132">
    <property type="component" value="Unassembled WGS sequence"/>
</dbReference>
<name>A0A8H7TCS1_9HELO</name>
<protein>
    <submittedName>
        <fullName evidence="2">Uncharacterized protein</fullName>
    </submittedName>
</protein>
<organism evidence="2 3">
    <name type="scientific">Cadophora malorum</name>
    <dbReference type="NCBI Taxonomy" id="108018"/>
    <lineage>
        <taxon>Eukaryota</taxon>
        <taxon>Fungi</taxon>
        <taxon>Dikarya</taxon>
        <taxon>Ascomycota</taxon>
        <taxon>Pezizomycotina</taxon>
        <taxon>Leotiomycetes</taxon>
        <taxon>Helotiales</taxon>
        <taxon>Ploettnerulaceae</taxon>
        <taxon>Cadophora</taxon>
    </lineage>
</organism>
<keyword evidence="1" id="KW-0732">Signal</keyword>
<evidence type="ECO:0000313" key="3">
    <source>
        <dbReference type="Proteomes" id="UP000664132"/>
    </source>
</evidence>
<dbReference type="Gene3D" id="3.50.50.60">
    <property type="entry name" value="FAD/NAD(P)-binding domain"/>
    <property type="match status" value="1"/>
</dbReference>